<evidence type="ECO:0000256" key="5">
    <source>
        <dbReference type="ARBA" id="ARBA00023180"/>
    </source>
</evidence>
<evidence type="ECO:0000313" key="6">
    <source>
        <dbReference type="EMBL" id="CAD7228033.1"/>
    </source>
</evidence>
<name>A0A7R8WAK1_9CRUS</name>
<sequence>MFAHLDRNSNGVLDSEEVFDMKHVTGEPCMGPFLEKCNRTGGLLPVLVEVDVGRSVDAIAGKEKGKSLLNR</sequence>
<dbReference type="Pfam" id="PF10591">
    <property type="entry name" value="SPARC_Ca_bdg"/>
    <property type="match status" value="1"/>
</dbReference>
<comment type="subcellular location">
    <subcellularLocation>
        <location evidence="1">Secreted</location>
    </subcellularLocation>
</comment>
<dbReference type="PROSITE" id="PS50222">
    <property type="entry name" value="EF_HAND_2"/>
    <property type="match status" value="1"/>
</dbReference>
<dbReference type="EMBL" id="OB661354">
    <property type="protein sequence ID" value="CAD7228033.1"/>
    <property type="molecule type" value="Genomic_DNA"/>
</dbReference>
<dbReference type="GO" id="GO:0005509">
    <property type="term" value="F:calcium ion binding"/>
    <property type="evidence" value="ECO:0007669"/>
    <property type="project" value="InterPro"/>
</dbReference>
<evidence type="ECO:0000256" key="2">
    <source>
        <dbReference type="ARBA" id="ARBA00022525"/>
    </source>
</evidence>
<evidence type="ECO:0000256" key="3">
    <source>
        <dbReference type="ARBA" id="ARBA00022837"/>
    </source>
</evidence>
<dbReference type="InterPro" id="IPR002048">
    <property type="entry name" value="EF_hand_dom"/>
</dbReference>
<keyword evidence="4" id="KW-1015">Disulfide bond</keyword>
<dbReference type="SUPFAM" id="SSF47473">
    <property type="entry name" value="EF-hand"/>
    <property type="match status" value="1"/>
</dbReference>
<accession>A0A7R8WAK1</accession>
<dbReference type="GO" id="GO:0005576">
    <property type="term" value="C:extracellular region"/>
    <property type="evidence" value="ECO:0007669"/>
    <property type="project" value="UniProtKB-SubCell"/>
</dbReference>
<gene>
    <name evidence="6" type="ORF">CTOB1V02_LOCUS5924</name>
</gene>
<dbReference type="AlphaFoldDB" id="A0A7R8WAK1"/>
<protein>
    <submittedName>
        <fullName evidence="6">Uncharacterized protein</fullName>
    </submittedName>
</protein>
<evidence type="ECO:0000256" key="4">
    <source>
        <dbReference type="ARBA" id="ARBA00023157"/>
    </source>
</evidence>
<dbReference type="Gene3D" id="1.10.238.10">
    <property type="entry name" value="EF-hand"/>
    <property type="match status" value="1"/>
</dbReference>
<dbReference type="InterPro" id="IPR018247">
    <property type="entry name" value="EF_Hand_1_Ca_BS"/>
</dbReference>
<dbReference type="PROSITE" id="PS00018">
    <property type="entry name" value="EF_HAND_1"/>
    <property type="match status" value="1"/>
</dbReference>
<reference evidence="6" key="1">
    <citation type="submission" date="2020-11" db="EMBL/GenBank/DDBJ databases">
        <authorList>
            <person name="Tran Van P."/>
        </authorList>
    </citation>
    <scope>NUCLEOTIDE SEQUENCE</scope>
</reference>
<keyword evidence="5" id="KW-0325">Glycoprotein</keyword>
<keyword evidence="3" id="KW-0106">Calcium</keyword>
<proteinExistence type="predicted"/>
<dbReference type="InterPro" id="IPR011992">
    <property type="entry name" value="EF-hand-dom_pair"/>
</dbReference>
<keyword evidence="2" id="KW-0964">Secreted</keyword>
<dbReference type="InterPro" id="IPR019577">
    <property type="entry name" value="SPARC/Testican_Ca-bd-dom"/>
</dbReference>
<evidence type="ECO:0000256" key="1">
    <source>
        <dbReference type="ARBA" id="ARBA00004613"/>
    </source>
</evidence>
<organism evidence="6">
    <name type="scientific">Cyprideis torosa</name>
    <dbReference type="NCBI Taxonomy" id="163714"/>
    <lineage>
        <taxon>Eukaryota</taxon>
        <taxon>Metazoa</taxon>
        <taxon>Ecdysozoa</taxon>
        <taxon>Arthropoda</taxon>
        <taxon>Crustacea</taxon>
        <taxon>Oligostraca</taxon>
        <taxon>Ostracoda</taxon>
        <taxon>Podocopa</taxon>
        <taxon>Podocopida</taxon>
        <taxon>Cytherocopina</taxon>
        <taxon>Cytheroidea</taxon>
        <taxon>Cytherideidae</taxon>
        <taxon>Cyprideis</taxon>
    </lineage>
</organism>